<dbReference type="STRING" id="160492.XF_0870"/>
<name>Q9PF08_XYLFA</name>
<reference evidence="1 2" key="1">
    <citation type="journal article" date="2000" name="Nature">
        <title>The genome sequence of the plant pathogen Xylella fastidiosa.</title>
        <authorList>
            <person name="Simpson A.J."/>
            <person name="Reinach F.C."/>
            <person name="Arruda P."/>
            <person name="Abreu F.A."/>
            <person name="Acencio M."/>
            <person name="Alvarenga R."/>
            <person name="Alves L.M."/>
            <person name="Araya J.E."/>
            <person name="Baia G.S."/>
            <person name="Baptista C.S."/>
            <person name="Barros M.H."/>
            <person name="Bonaccorsi E.D."/>
            <person name="Bordin S."/>
            <person name="Bove J.M."/>
            <person name="Briones M.R."/>
            <person name="Bueno M.R."/>
            <person name="Camargo A.A."/>
            <person name="Camargo L.E."/>
            <person name="Carraro D.M."/>
            <person name="Carrer H."/>
            <person name="Colauto N.B."/>
            <person name="Colombo C."/>
            <person name="Costa F.F."/>
            <person name="Costa M.C."/>
            <person name="Costa-Neto C.M."/>
            <person name="Coutinho L.L."/>
            <person name="Cristofani M."/>
            <person name="Dias-Neto E."/>
            <person name="Docena C."/>
            <person name="El-Dorry H."/>
            <person name="Facincani A.P."/>
            <person name="Ferreira A.J."/>
            <person name="Ferreira V.C."/>
            <person name="Ferro J.A."/>
            <person name="Fraga J.S."/>
            <person name="Franca S.C."/>
            <person name="Franco M.C."/>
            <person name="Frohme M."/>
            <person name="Furlan L.R."/>
            <person name="Garnier M."/>
            <person name="Goldman G.H."/>
            <person name="Goldman M.H."/>
            <person name="Gomes S.L."/>
            <person name="Gruber A."/>
            <person name="Ho P.L."/>
            <person name="Hoheisel J.D."/>
            <person name="Junqueira M.L."/>
            <person name="Kemper E.L."/>
            <person name="Kitajima J.P."/>
            <person name="Krieger J.E."/>
            <person name="Kuramae E.E."/>
            <person name="Laigret F."/>
            <person name="Lambais M.R."/>
            <person name="Leite L.C."/>
            <person name="Lemos E.G."/>
            <person name="Lemos M.V."/>
            <person name="Lopes S.A."/>
            <person name="Lopes C.R."/>
            <person name="Machado J.A."/>
            <person name="Machado M.A."/>
            <person name="Madeira A.M."/>
            <person name="Madeira H.M."/>
            <person name="Marino C.L."/>
            <person name="Marques M.V."/>
            <person name="Martins E.A."/>
            <person name="Martins E.M."/>
            <person name="Matsukuma A.Y."/>
            <person name="Menck C.F."/>
            <person name="Miracca E.C."/>
            <person name="Miyaki C.Y."/>
            <person name="Monteriro-Vitorello C.B."/>
            <person name="Moon D.H."/>
            <person name="Nagai M.A."/>
            <person name="Nascimento A.L."/>
            <person name="Netto L.E."/>
            <person name="Nhani A.Jr."/>
            <person name="Nobrega F.G."/>
            <person name="Nunes L.R."/>
            <person name="Oliveira M.A."/>
            <person name="de Oliveira M.C."/>
            <person name="de Oliveira R.C."/>
            <person name="Palmieri D.A."/>
            <person name="Paris A."/>
            <person name="Peixoto B.R."/>
            <person name="Pereira G.A."/>
            <person name="Pereira H.A.Jr."/>
            <person name="Pesquero J.B."/>
            <person name="Quaggio R.B."/>
            <person name="Roberto P.G."/>
            <person name="Rodrigues V."/>
            <person name="de M Rosa A.J."/>
            <person name="de Rosa V.E.Jr."/>
            <person name="de Sa R.G."/>
            <person name="Santelli R.V."/>
            <person name="Sawasaki H.E."/>
            <person name="da Silva A.C."/>
            <person name="da Silva A.M."/>
            <person name="da Silva F.R."/>
            <person name="da Silva W.A.Jr."/>
            <person name="da Silveira J.F."/>
            <person name="Silvestri M.L."/>
            <person name="Siqueira W.J."/>
            <person name="de Souza A.A."/>
            <person name="de Souza A.P."/>
            <person name="Terenzi M.F."/>
            <person name="Truffi D."/>
            <person name="Tsai S.M."/>
            <person name="Tsuhako M.H."/>
            <person name="Vallada H."/>
            <person name="Van Sluys M.A."/>
            <person name="Verjovski-Almeida S."/>
            <person name="Vettore A.L."/>
            <person name="Zago M.A."/>
            <person name="Zatz M."/>
            <person name="Meidanis J."/>
            <person name="Setubal J.C."/>
        </authorList>
    </citation>
    <scope>NUCLEOTIDE SEQUENCE [LARGE SCALE GENOMIC DNA]</scope>
    <source>
        <strain evidence="1 2">9a5c</strain>
    </source>
</reference>
<accession>Q9PF08</accession>
<dbReference type="KEGG" id="xfa:XF_0870"/>
<dbReference type="EMBL" id="AE003849">
    <property type="protein sequence ID" value="AAF83680.1"/>
    <property type="molecule type" value="Genomic_DNA"/>
</dbReference>
<dbReference type="Proteomes" id="UP000000812">
    <property type="component" value="Chromosome"/>
</dbReference>
<evidence type="ECO:0000313" key="2">
    <source>
        <dbReference type="Proteomes" id="UP000000812"/>
    </source>
</evidence>
<dbReference type="HOGENOM" id="CLU_3049523_0_0_6"/>
<evidence type="ECO:0000313" key="1">
    <source>
        <dbReference type="EMBL" id="AAF83680.1"/>
    </source>
</evidence>
<proteinExistence type="predicted"/>
<protein>
    <submittedName>
        <fullName evidence="1">Uncharacterized protein</fullName>
    </submittedName>
</protein>
<dbReference type="AlphaFoldDB" id="Q9PF08"/>
<dbReference type="PIR" id="C82753">
    <property type="entry name" value="C82753"/>
</dbReference>
<organism evidence="1 2">
    <name type="scientific">Xylella fastidiosa (strain 9a5c)</name>
    <dbReference type="NCBI Taxonomy" id="160492"/>
    <lineage>
        <taxon>Bacteria</taxon>
        <taxon>Pseudomonadati</taxon>
        <taxon>Pseudomonadota</taxon>
        <taxon>Gammaproteobacteria</taxon>
        <taxon>Lysobacterales</taxon>
        <taxon>Lysobacteraceae</taxon>
        <taxon>Xylella</taxon>
    </lineage>
</organism>
<gene>
    <name evidence="1" type="ordered locus">XF_0870</name>
</gene>
<sequence length="58" mass="6898">MLFLFFDFCGVYMFVFYSVLERGVDFVGWLVRRWCHRNDVDFPVIVDKCAVGLHSVFV</sequence>